<evidence type="ECO:0000256" key="2">
    <source>
        <dbReference type="ARBA" id="ARBA00022692"/>
    </source>
</evidence>
<feature type="transmembrane region" description="Helical" evidence="5">
    <location>
        <begin position="355"/>
        <end position="374"/>
    </location>
</feature>
<reference evidence="7" key="1">
    <citation type="journal article" date="2022" name="G3 (Bethesda)">
        <title>High quality genome of the basidiomycete yeast Dioszegia hungarica PDD-24b-2 isolated from cloud water.</title>
        <authorList>
            <person name="Jarrige D."/>
            <person name="Haridas S."/>
            <person name="Bleykasten-Grosshans C."/>
            <person name="Joly M."/>
            <person name="Nadalig T."/>
            <person name="Sancelme M."/>
            <person name="Vuilleumier S."/>
            <person name="Grigoriev I.V."/>
            <person name="Amato P."/>
            <person name="Bringel F."/>
        </authorList>
    </citation>
    <scope>NUCLEOTIDE SEQUENCE</scope>
    <source>
        <strain evidence="7">PDD-24b-2</strain>
    </source>
</reference>
<keyword evidence="2 5" id="KW-0812">Transmembrane</keyword>
<dbReference type="GeneID" id="77726481"/>
<dbReference type="GO" id="GO:0005886">
    <property type="term" value="C:plasma membrane"/>
    <property type="evidence" value="ECO:0007669"/>
    <property type="project" value="TreeGrafter"/>
</dbReference>
<feature type="transmembrane region" description="Helical" evidence="5">
    <location>
        <begin position="402"/>
        <end position="422"/>
    </location>
</feature>
<dbReference type="PANTHER" id="PTHR23502">
    <property type="entry name" value="MAJOR FACILITATOR SUPERFAMILY"/>
    <property type="match status" value="1"/>
</dbReference>
<evidence type="ECO:0000313" key="8">
    <source>
        <dbReference type="Proteomes" id="UP001164286"/>
    </source>
</evidence>
<proteinExistence type="predicted"/>
<dbReference type="PROSITE" id="PS50850">
    <property type="entry name" value="MFS"/>
    <property type="match status" value="1"/>
</dbReference>
<feature type="transmembrane region" description="Helical" evidence="5">
    <location>
        <begin position="246"/>
        <end position="267"/>
    </location>
</feature>
<keyword evidence="3 5" id="KW-1133">Transmembrane helix</keyword>
<dbReference type="Gene3D" id="1.20.1250.20">
    <property type="entry name" value="MFS general substrate transporter like domains"/>
    <property type="match status" value="1"/>
</dbReference>
<dbReference type="GO" id="GO:0022857">
    <property type="term" value="F:transmembrane transporter activity"/>
    <property type="evidence" value="ECO:0007669"/>
    <property type="project" value="InterPro"/>
</dbReference>
<evidence type="ECO:0000313" key="7">
    <source>
        <dbReference type="EMBL" id="KAI9636527.1"/>
    </source>
</evidence>
<evidence type="ECO:0000256" key="1">
    <source>
        <dbReference type="ARBA" id="ARBA00004141"/>
    </source>
</evidence>
<feature type="transmembrane region" description="Helical" evidence="5">
    <location>
        <begin position="496"/>
        <end position="515"/>
    </location>
</feature>
<feature type="transmembrane region" description="Helical" evidence="5">
    <location>
        <begin position="326"/>
        <end position="348"/>
    </location>
</feature>
<keyword evidence="8" id="KW-1185">Reference proteome</keyword>
<sequence>MPTPLCEKGVLSAAKEQNEQYTEMESGLRGGVQLRGTISHRSRRDVMGVLERVEKVDMGDGLGEREVIVIDWTPNDPGNPFNWSEPRKYIIVWVAVLTTMLTAMNCTSVAILTAAGGPEHFGVNRESFVLTLTLLLLTISFTPLILAPLSETVGRNMILQITSVITALLFLPQALSKNFSLMLAVRFFQGMSSSVGNSMVPGTIADLFHAKDRGSAMNLFALMIFAGQSLGGALFGYIAMDWGIAWAYGVSACILGAFSCVLNLIVLRETRSDVLLSRRARRLTKESGKLHLCAADISRQSFWTVMSISLVRPLQYLVTEPIVSALSAWIAFAWACVFLGGTSILLVFQEYGWNYGQLGMIQITVLIGGILGAISNRHQEYLFRRSALKPGNNGRSPPEARLYWAAYGGLMFPLAMFVFAWTGRPWIPWAVPAVCLIIANWGIYSMYVGIFNYIADAYEVYSSSAQAAQSFCRNMASATFPLFAHQMYKGLGYPQATTLVASVALALAAAPLLLLRYGKVLRARSRVASALEGSAEIAEETGH</sequence>
<evidence type="ECO:0000259" key="6">
    <source>
        <dbReference type="PROSITE" id="PS50850"/>
    </source>
</evidence>
<evidence type="ECO:0000256" key="3">
    <source>
        <dbReference type="ARBA" id="ARBA00022989"/>
    </source>
</evidence>
<dbReference type="SUPFAM" id="SSF103473">
    <property type="entry name" value="MFS general substrate transporter"/>
    <property type="match status" value="1"/>
</dbReference>
<dbReference type="Proteomes" id="UP001164286">
    <property type="component" value="Unassembled WGS sequence"/>
</dbReference>
<name>A0AA38H8Q1_9TREE</name>
<protein>
    <submittedName>
        <fullName evidence="7">MSF transporter</fullName>
    </submittedName>
</protein>
<feature type="transmembrane region" description="Helical" evidence="5">
    <location>
        <begin position="158"/>
        <end position="175"/>
    </location>
</feature>
<feature type="transmembrane region" description="Helical" evidence="5">
    <location>
        <begin position="90"/>
        <end position="115"/>
    </location>
</feature>
<keyword evidence="4 5" id="KW-0472">Membrane</keyword>
<comment type="caution">
    <text evidence="7">The sequence shown here is derived from an EMBL/GenBank/DDBJ whole genome shotgun (WGS) entry which is preliminary data.</text>
</comment>
<dbReference type="Pfam" id="PF07690">
    <property type="entry name" value="MFS_1"/>
    <property type="match status" value="1"/>
</dbReference>
<gene>
    <name evidence="7" type="ORF">MKK02DRAFT_26949</name>
</gene>
<comment type="subcellular location">
    <subcellularLocation>
        <location evidence="1">Membrane</location>
        <topology evidence="1">Multi-pass membrane protein</topology>
    </subcellularLocation>
</comment>
<dbReference type="InterPro" id="IPR036259">
    <property type="entry name" value="MFS_trans_sf"/>
</dbReference>
<dbReference type="EMBL" id="JAKWFO010000005">
    <property type="protein sequence ID" value="KAI9636527.1"/>
    <property type="molecule type" value="Genomic_DNA"/>
</dbReference>
<dbReference type="RefSeq" id="XP_052946304.1">
    <property type="nucleotide sequence ID" value="XM_053087280.1"/>
</dbReference>
<evidence type="ECO:0000256" key="5">
    <source>
        <dbReference type="SAM" id="Phobius"/>
    </source>
</evidence>
<evidence type="ECO:0000256" key="4">
    <source>
        <dbReference type="ARBA" id="ARBA00023136"/>
    </source>
</evidence>
<dbReference type="InterPro" id="IPR011701">
    <property type="entry name" value="MFS"/>
</dbReference>
<feature type="transmembrane region" description="Helical" evidence="5">
    <location>
        <begin position="220"/>
        <end position="240"/>
    </location>
</feature>
<dbReference type="AlphaFoldDB" id="A0AA38H8Q1"/>
<organism evidence="7 8">
    <name type="scientific">Dioszegia hungarica</name>
    <dbReference type="NCBI Taxonomy" id="4972"/>
    <lineage>
        <taxon>Eukaryota</taxon>
        <taxon>Fungi</taxon>
        <taxon>Dikarya</taxon>
        <taxon>Basidiomycota</taxon>
        <taxon>Agaricomycotina</taxon>
        <taxon>Tremellomycetes</taxon>
        <taxon>Tremellales</taxon>
        <taxon>Bulleribasidiaceae</taxon>
        <taxon>Dioszegia</taxon>
    </lineage>
</organism>
<feature type="domain" description="Major facilitator superfamily (MFS) profile" evidence="6">
    <location>
        <begin position="91"/>
        <end position="519"/>
    </location>
</feature>
<dbReference type="PANTHER" id="PTHR23502:SF134">
    <property type="entry name" value="MAJOR FACILITATOR SUPERFAMILY (MFS) PROFILE DOMAIN-CONTAINING PROTEIN-RELATED"/>
    <property type="match status" value="1"/>
</dbReference>
<feature type="transmembrane region" description="Helical" evidence="5">
    <location>
        <begin position="127"/>
        <end position="146"/>
    </location>
</feature>
<accession>A0AA38H8Q1</accession>
<dbReference type="InterPro" id="IPR020846">
    <property type="entry name" value="MFS_dom"/>
</dbReference>
<feature type="transmembrane region" description="Helical" evidence="5">
    <location>
        <begin position="429"/>
        <end position="454"/>
    </location>
</feature>